<evidence type="ECO:0000313" key="2">
    <source>
        <dbReference type="EMBL" id="KAK8052495.1"/>
    </source>
</evidence>
<accession>A0ABR1U0R5</accession>
<proteinExistence type="predicted"/>
<comment type="caution">
    <text evidence="2">The sequence shown here is derived from an EMBL/GenBank/DDBJ whole genome shotgun (WGS) entry which is preliminary data.</text>
</comment>
<dbReference type="Proteomes" id="UP001444661">
    <property type="component" value="Unassembled WGS sequence"/>
</dbReference>
<organism evidence="2 3">
    <name type="scientific">Apiospora rasikravindrae</name>
    <dbReference type="NCBI Taxonomy" id="990691"/>
    <lineage>
        <taxon>Eukaryota</taxon>
        <taxon>Fungi</taxon>
        <taxon>Dikarya</taxon>
        <taxon>Ascomycota</taxon>
        <taxon>Pezizomycotina</taxon>
        <taxon>Sordariomycetes</taxon>
        <taxon>Xylariomycetidae</taxon>
        <taxon>Amphisphaeriales</taxon>
        <taxon>Apiosporaceae</taxon>
        <taxon>Apiospora</taxon>
    </lineage>
</organism>
<protein>
    <recommendedName>
        <fullName evidence="4">Protein kinase domain-containing protein</fullName>
    </recommendedName>
</protein>
<evidence type="ECO:0008006" key="4">
    <source>
        <dbReference type="Google" id="ProtNLM"/>
    </source>
</evidence>
<keyword evidence="1" id="KW-1133">Transmembrane helix</keyword>
<dbReference type="EMBL" id="JAQQWK010000002">
    <property type="protein sequence ID" value="KAK8052495.1"/>
    <property type="molecule type" value="Genomic_DNA"/>
</dbReference>
<sequence>MPRSRLYDVWSIGCIFLEFVVWLLKGRVRLERFTQHAMGLGAYFYLKPDDTPQAEINEAVQACLDGLLQDEAWTEGTSIGDLIHVVAHKMLVVRLPQACSFSEDTEDPQIAGPWTGEADEGQQLGLSMSPEASLIIHAPTAPAPFNPAEVRPLKLRANALKLQ</sequence>
<evidence type="ECO:0000256" key="1">
    <source>
        <dbReference type="SAM" id="Phobius"/>
    </source>
</evidence>
<keyword evidence="1" id="KW-0472">Membrane</keyword>
<gene>
    <name evidence="2" type="ORF">PG993_003880</name>
</gene>
<keyword evidence="3" id="KW-1185">Reference proteome</keyword>
<reference evidence="2 3" key="1">
    <citation type="submission" date="2023-01" db="EMBL/GenBank/DDBJ databases">
        <title>Analysis of 21 Apiospora genomes using comparative genomics revels a genus with tremendous synthesis potential of carbohydrate active enzymes and secondary metabolites.</title>
        <authorList>
            <person name="Sorensen T."/>
        </authorList>
    </citation>
    <scope>NUCLEOTIDE SEQUENCE [LARGE SCALE GENOMIC DNA]</scope>
    <source>
        <strain evidence="2 3">CBS 33761</strain>
    </source>
</reference>
<keyword evidence="1" id="KW-0812">Transmembrane</keyword>
<evidence type="ECO:0000313" key="3">
    <source>
        <dbReference type="Proteomes" id="UP001444661"/>
    </source>
</evidence>
<name>A0ABR1U0R5_9PEZI</name>
<feature type="transmembrane region" description="Helical" evidence="1">
    <location>
        <begin position="6"/>
        <end position="24"/>
    </location>
</feature>